<dbReference type="AlphaFoldDB" id="A0AAW1M3J3"/>
<evidence type="ECO:0000313" key="2">
    <source>
        <dbReference type="Proteomes" id="UP001443914"/>
    </source>
</evidence>
<keyword evidence="2" id="KW-1185">Reference proteome</keyword>
<dbReference type="PANTHER" id="PTHR34222">
    <property type="entry name" value="GAG_PRE-INTEGRS DOMAIN-CONTAINING PROTEIN"/>
    <property type="match status" value="1"/>
</dbReference>
<feature type="non-terminal residue" evidence="1">
    <location>
        <position position="1"/>
    </location>
</feature>
<sequence length="280" mass="32296">GRNSVYFVYKDPLHLTTGDQSLLQIIPQSRSIKTALITKNKLGFVNGTYTKHASTHANYNDWIRTNYTVLRWILHSLFGPISKSLTYRYNQFNAPFLYQLRKHILQTIQGGDYVATCYARLKSLWDNNINLINFLMGLDKKHENLRCQILAMEPLPTINQAFAKVHQAEVQRHIFDNDSSVDFDGVTMSTVWRRDAKKPKFEHTPYHCDFCNKNGHTREYFWKLRNLKTKISPVHSDFRGGTSIGHKIAANVVETLFVVEDTPCDAPHQLVDASVDPHFV</sequence>
<dbReference type="PANTHER" id="PTHR34222:SF79">
    <property type="entry name" value="RETROVIRUS-RELATED POL POLYPROTEIN FROM TRANSPOSON TNT 1-94"/>
    <property type="match status" value="1"/>
</dbReference>
<dbReference type="EMBL" id="JBDFQZ010000003">
    <property type="protein sequence ID" value="KAK9740027.1"/>
    <property type="molecule type" value="Genomic_DNA"/>
</dbReference>
<evidence type="ECO:0000313" key="1">
    <source>
        <dbReference type="EMBL" id="KAK9740027.1"/>
    </source>
</evidence>
<accession>A0AAW1M3J3</accession>
<proteinExistence type="predicted"/>
<protein>
    <submittedName>
        <fullName evidence="1">Uncharacterized protein</fullName>
    </submittedName>
</protein>
<name>A0AAW1M3J3_SAPOF</name>
<dbReference type="Proteomes" id="UP001443914">
    <property type="component" value="Unassembled WGS sequence"/>
</dbReference>
<reference evidence="1" key="1">
    <citation type="submission" date="2024-03" db="EMBL/GenBank/DDBJ databases">
        <title>WGS assembly of Saponaria officinalis var. Norfolk2.</title>
        <authorList>
            <person name="Jenkins J."/>
            <person name="Shu S."/>
            <person name="Grimwood J."/>
            <person name="Barry K."/>
            <person name="Goodstein D."/>
            <person name="Schmutz J."/>
            <person name="Leebens-Mack J."/>
            <person name="Osbourn A."/>
        </authorList>
    </citation>
    <scope>NUCLEOTIDE SEQUENCE [LARGE SCALE GENOMIC DNA]</scope>
    <source>
        <strain evidence="1">JIC</strain>
    </source>
</reference>
<organism evidence="1 2">
    <name type="scientific">Saponaria officinalis</name>
    <name type="common">Common soapwort</name>
    <name type="synonym">Lychnis saponaria</name>
    <dbReference type="NCBI Taxonomy" id="3572"/>
    <lineage>
        <taxon>Eukaryota</taxon>
        <taxon>Viridiplantae</taxon>
        <taxon>Streptophyta</taxon>
        <taxon>Embryophyta</taxon>
        <taxon>Tracheophyta</taxon>
        <taxon>Spermatophyta</taxon>
        <taxon>Magnoliopsida</taxon>
        <taxon>eudicotyledons</taxon>
        <taxon>Gunneridae</taxon>
        <taxon>Pentapetalae</taxon>
        <taxon>Caryophyllales</taxon>
        <taxon>Caryophyllaceae</taxon>
        <taxon>Caryophylleae</taxon>
        <taxon>Saponaria</taxon>
    </lineage>
</organism>
<comment type="caution">
    <text evidence="1">The sequence shown here is derived from an EMBL/GenBank/DDBJ whole genome shotgun (WGS) entry which is preliminary data.</text>
</comment>
<gene>
    <name evidence="1" type="ORF">RND81_03G005600</name>
</gene>